<dbReference type="EMBL" id="VSSQ01000057">
    <property type="protein sequence ID" value="MPL71171.1"/>
    <property type="molecule type" value="Genomic_DNA"/>
</dbReference>
<dbReference type="NCBIfam" id="NF004406">
    <property type="entry name" value="PRK05758.3-2"/>
    <property type="match status" value="1"/>
</dbReference>
<dbReference type="Gene3D" id="1.10.520.20">
    <property type="entry name" value="N-terminal domain of the delta subunit of the F1F0-ATP synthase"/>
    <property type="match status" value="1"/>
</dbReference>
<dbReference type="Pfam" id="PF00213">
    <property type="entry name" value="OSCP"/>
    <property type="match status" value="1"/>
</dbReference>
<dbReference type="GO" id="GO:0046933">
    <property type="term" value="F:proton-transporting ATP synthase activity, rotational mechanism"/>
    <property type="evidence" value="ECO:0007669"/>
    <property type="project" value="InterPro"/>
</dbReference>
<reference evidence="8" key="1">
    <citation type="submission" date="2019-08" db="EMBL/GenBank/DDBJ databases">
        <authorList>
            <person name="Kucharzyk K."/>
            <person name="Murdoch R.W."/>
            <person name="Higgins S."/>
            <person name="Loffler F."/>
        </authorList>
    </citation>
    <scope>NUCLEOTIDE SEQUENCE</scope>
</reference>
<keyword evidence="6" id="KW-0066">ATP synthesis</keyword>
<dbReference type="GO" id="GO:0016020">
    <property type="term" value="C:membrane"/>
    <property type="evidence" value="ECO:0007669"/>
    <property type="project" value="UniProtKB-SubCell"/>
</dbReference>
<evidence type="ECO:0000256" key="1">
    <source>
        <dbReference type="ARBA" id="ARBA00004370"/>
    </source>
</evidence>
<dbReference type="InterPro" id="IPR000711">
    <property type="entry name" value="ATPase_OSCP/dsu"/>
</dbReference>
<sequence length="234" mass="23799">MRGGERSATRGPECGVRAGTRAPKGASGPARSVRSDRTRGGKSIGRVDVSEPASISAAIAGRYATAIFELARDAGGVDALEADVGALGAALAASAELRDLISSPLYSRDDQGKAIAAVAARMGLSAPMAQGLALMASKRRLFALPQLLKALAEAIAAAKGEMTAEVTAAAPLSDAQAAKLAATLQEKTGKTVKLNVAVDDSLIGGMIVRLGSRMIDTSIRSKLASLQNTMKEVG</sequence>
<protein>
    <submittedName>
        <fullName evidence="8">ATP synthase subunit delta</fullName>
    </submittedName>
</protein>
<evidence type="ECO:0000256" key="3">
    <source>
        <dbReference type="ARBA" id="ARBA00022781"/>
    </source>
</evidence>
<dbReference type="InterPro" id="IPR020781">
    <property type="entry name" value="ATPase_OSCP/d_CS"/>
</dbReference>
<evidence type="ECO:0000256" key="2">
    <source>
        <dbReference type="ARBA" id="ARBA00022448"/>
    </source>
</evidence>
<comment type="caution">
    <text evidence="8">The sequence shown here is derived from an EMBL/GenBank/DDBJ whole genome shotgun (WGS) entry which is preliminary data.</text>
</comment>
<evidence type="ECO:0000256" key="7">
    <source>
        <dbReference type="SAM" id="MobiDB-lite"/>
    </source>
</evidence>
<gene>
    <name evidence="8" type="primary">atpD_7</name>
    <name evidence="8" type="ORF">SDC9_16942</name>
</gene>
<organism evidence="8">
    <name type="scientific">bioreactor metagenome</name>
    <dbReference type="NCBI Taxonomy" id="1076179"/>
    <lineage>
        <taxon>unclassified sequences</taxon>
        <taxon>metagenomes</taxon>
        <taxon>ecological metagenomes</taxon>
    </lineage>
</organism>
<keyword evidence="5" id="KW-0472">Membrane</keyword>
<proteinExistence type="inferred from homology"/>
<keyword evidence="4" id="KW-0406">Ion transport</keyword>
<evidence type="ECO:0000313" key="8">
    <source>
        <dbReference type="EMBL" id="MPL71171.1"/>
    </source>
</evidence>
<accession>A0A644TZV2</accession>
<dbReference type="InterPro" id="IPR026015">
    <property type="entry name" value="ATP_synth_OSCP/delta_N_sf"/>
</dbReference>
<comment type="subcellular location">
    <subcellularLocation>
        <location evidence="1">Membrane</location>
    </subcellularLocation>
</comment>
<evidence type="ECO:0000256" key="4">
    <source>
        <dbReference type="ARBA" id="ARBA00023065"/>
    </source>
</evidence>
<keyword evidence="2" id="KW-0813">Transport</keyword>
<dbReference type="SUPFAM" id="SSF47928">
    <property type="entry name" value="N-terminal domain of the delta subunit of the F1F0-ATP synthase"/>
    <property type="match status" value="1"/>
</dbReference>
<dbReference type="AlphaFoldDB" id="A0A644TZV2"/>
<dbReference type="NCBIfam" id="TIGR01145">
    <property type="entry name" value="ATP_synt_delta"/>
    <property type="match status" value="1"/>
</dbReference>
<evidence type="ECO:0000256" key="6">
    <source>
        <dbReference type="ARBA" id="ARBA00023310"/>
    </source>
</evidence>
<dbReference type="PANTHER" id="PTHR11910">
    <property type="entry name" value="ATP SYNTHASE DELTA CHAIN"/>
    <property type="match status" value="1"/>
</dbReference>
<dbReference type="PROSITE" id="PS00389">
    <property type="entry name" value="ATPASE_DELTA"/>
    <property type="match status" value="1"/>
</dbReference>
<evidence type="ECO:0000256" key="5">
    <source>
        <dbReference type="ARBA" id="ARBA00023136"/>
    </source>
</evidence>
<feature type="region of interest" description="Disordered" evidence="7">
    <location>
        <begin position="1"/>
        <end position="45"/>
    </location>
</feature>
<name>A0A644TZV2_9ZZZZ</name>
<dbReference type="HAMAP" id="MF_01416">
    <property type="entry name" value="ATP_synth_delta_bact"/>
    <property type="match status" value="1"/>
</dbReference>
<keyword evidence="3" id="KW-0375">Hydrogen ion transport</keyword>
<dbReference type="PRINTS" id="PR00125">
    <property type="entry name" value="ATPASEDELTA"/>
</dbReference>